<dbReference type="AlphaFoldDB" id="A0A6H9UNW4"/>
<evidence type="ECO:0000313" key="1">
    <source>
        <dbReference type="EMBL" id="KAB1139134.1"/>
    </source>
</evidence>
<evidence type="ECO:0000313" key="2">
    <source>
        <dbReference type="Proteomes" id="UP000442707"/>
    </source>
</evidence>
<keyword evidence="2" id="KW-1185">Reference proteome</keyword>
<comment type="caution">
    <text evidence="1">The sequence shown here is derived from an EMBL/GenBank/DDBJ whole genome shotgun (WGS) entry which is preliminary data.</text>
</comment>
<sequence>MGQYAFWDGDAGSYAGSSNDQLTGNSTFGGDHINRSFHLTGTTCFSDSYCDPSGSNQASSQLKDGQTSCDGVNPARIATDTVGEIVKKVLPMIFRLIFS</sequence>
<proteinExistence type="predicted"/>
<dbReference type="Proteomes" id="UP000442707">
    <property type="component" value="Unassembled WGS sequence"/>
</dbReference>
<dbReference type="RefSeq" id="WP_150958876.1">
    <property type="nucleotide sequence ID" value="NZ_VZRB01000072.1"/>
</dbReference>
<gene>
    <name evidence="1" type="ORF">F7R91_41010</name>
</gene>
<organism evidence="1 2">
    <name type="scientific">Streptomyces luteolifulvus</name>
    <dbReference type="NCBI Taxonomy" id="2615112"/>
    <lineage>
        <taxon>Bacteria</taxon>
        <taxon>Bacillati</taxon>
        <taxon>Actinomycetota</taxon>
        <taxon>Actinomycetes</taxon>
        <taxon>Kitasatosporales</taxon>
        <taxon>Streptomycetaceae</taxon>
        <taxon>Streptomyces</taxon>
    </lineage>
</organism>
<name>A0A6H9UNW4_9ACTN</name>
<reference evidence="1 2" key="1">
    <citation type="submission" date="2019-09" db="EMBL/GenBank/DDBJ databases">
        <title>Screening of Novel Bioactive Compounds from Soil-Associated.</title>
        <authorList>
            <person name="Zhao S."/>
        </authorList>
    </citation>
    <scope>NUCLEOTIDE SEQUENCE [LARGE SCALE GENOMIC DNA]</scope>
    <source>
        <strain evidence="1 2">HIT-DPA4</strain>
    </source>
</reference>
<dbReference type="EMBL" id="VZRB01000072">
    <property type="protein sequence ID" value="KAB1139134.1"/>
    <property type="molecule type" value="Genomic_DNA"/>
</dbReference>
<protein>
    <submittedName>
        <fullName evidence="1">Uncharacterized protein</fullName>
    </submittedName>
</protein>
<accession>A0A6H9UNW4</accession>